<dbReference type="AlphaFoldDB" id="A0A2H0VAR2"/>
<reference evidence="2" key="1">
    <citation type="submission" date="2017-09" db="EMBL/GenBank/DDBJ databases">
        <title>Depth-based differentiation of microbial function through sediment-hosted aquifers and enrichment of novel symbionts in the deep terrestrial subsurface.</title>
        <authorList>
            <person name="Probst A.J."/>
            <person name="Ladd B."/>
            <person name="Jarett J.K."/>
            <person name="Geller-Mcgrath D.E."/>
            <person name="Sieber C.M.K."/>
            <person name="Emerson J.B."/>
            <person name="Anantharaman K."/>
            <person name="Thomas B.C."/>
            <person name="Malmstrom R."/>
            <person name="Stieglmeier M."/>
            <person name="Klingl A."/>
            <person name="Woyke T."/>
            <person name="Ryan C.M."/>
            <person name="Banfield J.F."/>
        </authorList>
    </citation>
    <scope>NUCLEOTIDE SEQUENCE [LARGE SCALE GENOMIC DNA]</scope>
</reference>
<name>A0A2H0VAR2_9BACT</name>
<proteinExistence type="predicted"/>
<organism evidence="1 2">
    <name type="scientific">Candidatus Doudnabacteria bacterium CG10_big_fil_rev_8_21_14_0_10_42_18</name>
    <dbReference type="NCBI Taxonomy" id="1974552"/>
    <lineage>
        <taxon>Bacteria</taxon>
        <taxon>Candidatus Doudnaibacteriota</taxon>
    </lineage>
</organism>
<protein>
    <submittedName>
        <fullName evidence="1">Uncharacterized protein</fullName>
    </submittedName>
</protein>
<dbReference type="EMBL" id="PFAK01000044">
    <property type="protein sequence ID" value="PIR96151.1"/>
    <property type="molecule type" value="Genomic_DNA"/>
</dbReference>
<evidence type="ECO:0000313" key="2">
    <source>
        <dbReference type="Proteomes" id="UP000230922"/>
    </source>
</evidence>
<evidence type="ECO:0000313" key="1">
    <source>
        <dbReference type="EMBL" id="PIR96151.1"/>
    </source>
</evidence>
<dbReference type="Proteomes" id="UP000230922">
    <property type="component" value="Unassembled WGS sequence"/>
</dbReference>
<comment type="caution">
    <text evidence="1">The sequence shown here is derived from an EMBL/GenBank/DDBJ whole genome shotgun (WGS) entry which is preliminary data.</text>
</comment>
<accession>A0A2H0VAR2</accession>
<gene>
    <name evidence="1" type="ORF">COT92_02445</name>
</gene>
<sequence>MIEDPTSGKRFASEEAYLANRENEERLESIKVYNEKAKIAEKQKIVDALLQLLPKETVRNFMSLQPEDQVHVIKRVLEQSEKNVTGHALQSDIVLFVQGLTSYSESDAKAGEKPLEGENLKTELIETVGGVDFEALQKLGEIKPDIQ</sequence>